<keyword evidence="1" id="KW-0328">Glycosyltransferase</keyword>
<evidence type="ECO:0000256" key="1">
    <source>
        <dbReference type="ARBA" id="ARBA00022676"/>
    </source>
</evidence>
<organism evidence="3 4">
    <name type="scientific">Filimonas lacunae</name>
    <dbReference type="NCBI Taxonomy" id="477680"/>
    <lineage>
        <taxon>Bacteria</taxon>
        <taxon>Pseudomonadati</taxon>
        <taxon>Bacteroidota</taxon>
        <taxon>Chitinophagia</taxon>
        <taxon>Chitinophagales</taxon>
        <taxon>Chitinophagaceae</taxon>
        <taxon>Filimonas</taxon>
    </lineage>
</organism>
<dbReference type="KEGG" id="fln:FLA_4671"/>
<gene>
    <name evidence="3" type="ORF">SAMN05421788_10184</name>
</gene>
<evidence type="ECO:0000313" key="4">
    <source>
        <dbReference type="Proteomes" id="UP000186917"/>
    </source>
</evidence>
<dbReference type="GO" id="GO:0005829">
    <property type="term" value="C:cytosol"/>
    <property type="evidence" value="ECO:0007669"/>
    <property type="project" value="TreeGrafter"/>
</dbReference>
<dbReference type="SUPFAM" id="SSF53756">
    <property type="entry name" value="UDP-Glycosyltransferase/glycogen phosphorylase"/>
    <property type="match status" value="1"/>
</dbReference>
<dbReference type="OrthoDB" id="9768048at2"/>
<dbReference type="Pfam" id="PF01075">
    <property type="entry name" value="Glyco_transf_9"/>
    <property type="match status" value="1"/>
</dbReference>
<keyword evidence="2 3" id="KW-0808">Transferase</keyword>
<sequence length="332" mass="36859">MKVLVIRFSSIGDIVLTTPVMRCLKQQRPDITVHYLTKKSFRGLIDTNPYVDKVHLLNDENWEAMIAELQAEKFDLIVDLHKNLRTLRVKRALRKVKSVSFSKLNFEKWLLTSFLKINKMPPVHIVDRLVDTVRHLGVVNDGKGLDYFIPEKDEVNAADLPMSHQAGYIGVVIGAALATKKMPVEKLKALCASIQKPIVLMGGPEDRPEGEEIASIDRVKIYNACGKFNLNESACLVRNAKLIVTHDTGLMHIAAAFKKPVISIWGNTVPAFGMTPYFGNAAVPSAIFEVEGLGCRPCSKIGYKKCPKGHFKCMNNQNVTAIATAAEKGLHL</sequence>
<reference evidence="4" key="1">
    <citation type="submission" date="2017-01" db="EMBL/GenBank/DDBJ databases">
        <authorList>
            <person name="Varghese N."/>
            <person name="Submissions S."/>
        </authorList>
    </citation>
    <scope>NUCLEOTIDE SEQUENCE [LARGE SCALE GENOMIC DNA]</scope>
    <source>
        <strain evidence="4">DSM 21054</strain>
    </source>
</reference>
<evidence type="ECO:0000313" key="3">
    <source>
        <dbReference type="EMBL" id="SIS58719.1"/>
    </source>
</evidence>
<dbReference type="STRING" id="477680.SAMN05421788_10184"/>
<dbReference type="Gene3D" id="3.40.50.2000">
    <property type="entry name" value="Glycogen Phosphorylase B"/>
    <property type="match status" value="2"/>
</dbReference>
<dbReference type="RefSeq" id="WP_076374589.1">
    <property type="nucleotide sequence ID" value="NZ_AP017422.1"/>
</dbReference>
<dbReference type="GO" id="GO:0009244">
    <property type="term" value="P:lipopolysaccharide core region biosynthetic process"/>
    <property type="evidence" value="ECO:0007669"/>
    <property type="project" value="TreeGrafter"/>
</dbReference>
<dbReference type="Proteomes" id="UP000186917">
    <property type="component" value="Unassembled WGS sequence"/>
</dbReference>
<evidence type="ECO:0000256" key="2">
    <source>
        <dbReference type="ARBA" id="ARBA00022679"/>
    </source>
</evidence>
<dbReference type="GO" id="GO:0008713">
    <property type="term" value="F:ADP-heptose-lipopolysaccharide heptosyltransferase activity"/>
    <property type="evidence" value="ECO:0007669"/>
    <property type="project" value="TreeGrafter"/>
</dbReference>
<dbReference type="InterPro" id="IPR002201">
    <property type="entry name" value="Glyco_trans_9"/>
</dbReference>
<name>A0A173MLV2_9BACT</name>
<dbReference type="InterPro" id="IPR051199">
    <property type="entry name" value="LPS_LOS_Heptosyltrfase"/>
</dbReference>
<accession>A0A173MLV2</accession>
<dbReference type="CDD" id="cd03789">
    <property type="entry name" value="GT9_LPS_heptosyltransferase"/>
    <property type="match status" value="1"/>
</dbReference>
<dbReference type="PANTHER" id="PTHR30160">
    <property type="entry name" value="TETRAACYLDISACCHARIDE 4'-KINASE-RELATED"/>
    <property type="match status" value="1"/>
</dbReference>
<dbReference type="EMBL" id="FTOR01000001">
    <property type="protein sequence ID" value="SIS58719.1"/>
    <property type="molecule type" value="Genomic_DNA"/>
</dbReference>
<protein>
    <submittedName>
        <fullName evidence="3">ADP-heptose:LPS heptosyltransferase</fullName>
    </submittedName>
</protein>
<dbReference type="AlphaFoldDB" id="A0A173MLV2"/>
<dbReference type="PANTHER" id="PTHR30160:SF1">
    <property type="entry name" value="LIPOPOLYSACCHARIDE 1,2-N-ACETYLGLUCOSAMINETRANSFERASE-RELATED"/>
    <property type="match status" value="1"/>
</dbReference>
<keyword evidence="4" id="KW-1185">Reference proteome</keyword>
<proteinExistence type="predicted"/>